<organism evidence="1 2">
    <name type="scientific">Miniphocaeibacter halophilus</name>
    <dbReference type="NCBI Taxonomy" id="2931922"/>
    <lineage>
        <taxon>Bacteria</taxon>
        <taxon>Bacillati</taxon>
        <taxon>Bacillota</taxon>
        <taxon>Tissierellia</taxon>
        <taxon>Tissierellales</taxon>
        <taxon>Peptoniphilaceae</taxon>
        <taxon>Miniphocaeibacter</taxon>
    </lineage>
</organism>
<gene>
    <name evidence="1" type="ORF">JFY71_11670</name>
</gene>
<protein>
    <submittedName>
        <fullName evidence="1">DUF1385 domain-containing protein</fullName>
    </submittedName>
</protein>
<keyword evidence="2" id="KW-1185">Reference proteome</keyword>
<evidence type="ECO:0000313" key="2">
    <source>
        <dbReference type="Proteomes" id="UP000595814"/>
    </source>
</evidence>
<reference evidence="1 2" key="1">
    <citation type="journal article" date="2022" name="Int. J. Syst. Evol. Microbiol.">
        <title>Miniphocaeibacter halophilus sp. nov., an ammonium-tolerant acetate-producing bacterium isolated from a biogas system.</title>
        <authorList>
            <person name="Schnurer A."/>
            <person name="Singh A."/>
            <person name="Bi S."/>
            <person name="Qiao W."/>
            <person name="Westerholm M."/>
        </authorList>
    </citation>
    <scope>NUCLEOTIDE SEQUENCE [LARGE SCALE GENOMIC DNA]</scope>
    <source>
        <strain evidence="1 2">AMB_01</strain>
    </source>
</reference>
<name>A0AC61MQN0_9FIRM</name>
<proteinExistence type="predicted"/>
<sequence>MGVKKKTTIGGQALFEGILMRGPNKTSMVVRKPDGELEIKEDTTKPIASKSKIFRLPFIRGIISLIDSLYMGVNAIVYSTSFYDDEEDEEPGFLEKKFGDKAEAIGTGLSIVVSLALSILIFFFVPTIVTSFFKKFIENTILLNLIEGFIRILIFLAYIYLVSKMEDMKRIFMYHGAEHKSIHCYENGDELTVENVRKCSRLHRRCGTSFIFTVMIVSILVLSFFGWPNPFVRLLTRLLALPLIAGISYEINRLLGRSDSVIAEILSSPGLLIQKLGTVREPTDDMIEVAIVALKEVIPENEVDDIW</sequence>
<dbReference type="Proteomes" id="UP000595814">
    <property type="component" value="Chromosome"/>
</dbReference>
<accession>A0AC61MQN0</accession>
<evidence type="ECO:0000313" key="1">
    <source>
        <dbReference type="EMBL" id="QQK07912.1"/>
    </source>
</evidence>
<dbReference type="EMBL" id="CP066744">
    <property type="protein sequence ID" value="QQK07912.1"/>
    <property type="molecule type" value="Genomic_DNA"/>
</dbReference>